<protein>
    <recommendedName>
        <fullName evidence="4">DUF3153 domain-containing protein</fullName>
    </recommendedName>
</protein>
<keyword evidence="1" id="KW-0472">Membrane</keyword>
<dbReference type="AlphaFoldDB" id="A0A5J5FV88"/>
<dbReference type="EMBL" id="VYKK01000029">
    <property type="protein sequence ID" value="KAA8997543.1"/>
    <property type="molecule type" value="Genomic_DNA"/>
</dbReference>
<keyword evidence="1" id="KW-0812">Transmembrane</keyword>
<evidence type="ECO:0000256" key="1">
    <source>
        <dbReference type="SAM" id="Phobius"/>
    </source>
</evidence>
<dbReference type="OrthoDB" id="2586411at2"/>
<gene>
    <name evidence="2" type="ORF">F4V43_17425</name>
</gene>
<name>A0A5J5FV88_9BACL</name>
<evidence type="ECO:0000313" key="2">
    <source>
        <dbReference type="EMBL" id="KAA8997543.1"/>
    </source>
</evidence>
<accession>A0A5J5FV88</accession>
<dbReference type="Proteomes" id="UP000367750">
    <property type="component" value="Unassembled WGS sequence"/>
</dbReference>
<comment type="caution">
    <text evidence="2">The sequence shown here is derived from an EMBL/GenBank/DDBJ whole genome shotgun (WGS) entry which is preliminary data.</text>
</comment>
<keyword evidence="1" id="KW-1133">Transmembrane helix</keyword>
<reference evidence="2 3" key="1">
    <citation type="submission" date="2019-09" db="EMBL/GenBank/DDBJ databases">
        <title>Bacillus ochoae sp. nov., Paenibacillus whitsoniae sp. nov., Paenibacillus spiritus sp. nov. Isolated from the Mars Exploration Rover during spacecraft assembly.</title>
        <authorList>
            <person name="Seuylemezian A."/>
            <person name="Vaishampayan P."/>
        </authorList>
    </citation>
    <scope>NUCLEOTIDE SEQUENCE [LARGE SCALE GENOMIC DNA]</scope>
    <source>
        <strain evidence="2 3">MER_111</strain>
    </source>
</reference>
<dbReference type="PROSITE" id="PS51257">
    <property type="entry name" value="PROKAR_LIPOPROTEIN"/>
    <property type="match status" value="1"/>
</dbReference>
<keyword evidence="3" id="KW-1185">Reference proteome</keyword>
<organism evidence="2 3">
    <name type="scientific">Paenibacillus spiritus</name>
    <dbReference type="NCBI Taxonomy" id="2496557"/>
    <lineage>
        <taxon>Bacteria</taxon>
        <taxon>Bacillati</taxon>
        <taxon>Bacillota</taxon>
        <taxon>Bacilli</taxon>
        <taxon>Bacillales</taxon>
        <taxon>Paenibacillaceae</taxon>
        <taxon>Paenibacillus</taxon>
    </lineage>
</organism>
<dbReference type="RefSeq" id="WP_150459542.1">
    <property type="nucleotide sequence ID" value="NZ_VYKK01000029.1"/>
</dbReference>
<sequence length="247" mass="27665">MRRRIRNSGKILLTLVLLTLLAGCVQSGGEMTVHRDGSIDMKLSVVMDDRTRSLLGSRGEAAIDELLAEGGPPFVKNEEDGRLGYNLSRSYDSFTDFRNAVREQMNSAVFADAGDWVDVSVQKKNRWFYSVYSVRIAVKPEAYMDRAEAKLDSLGRTGAMAKLLLRRFVFDFRLNLPFDLAGANNADEDRGRSLVWHIRPVDPQPVEMEIRVPNPARIAGAAGAVLLLGAGGVVWLWRKRRKSRKNK</sequence>
<evidence type="ECO:0000313" key="3">
    <source>
        <dbReference type="Proteomes" id="UP000367750"/>
    </source>
</evidence>
<feature type="transmembrane region" description="Helical" evidence="1">
    <location>
        <begin position="218"/>
        <end position="237"/>
    </location>
</feature>
<evidence type="ECO:0008006" key="4">
    <source>
        <dbReference type="Google" id="ProtNLM"/>
    </source>
</evidence>
<proteinExistence type="predicted"/>